<feature type="transmembrane region" description="Helical" evidence="5">
    <location>
        <begin position="252"/>
        <end position="272"/>
    </location>
</feature>
<feature type="transmembrane region" description="Helical" evidence="5">
    <location>
        <begin position="461"/>
        <end position="480"/>
    </location>
</feature>
<feature type="transmembrane region" description="Helical" evidence="5">
    <location>
        <begin position="62"/>
        <end position="81"/>
    </location>
</feature>
<evidence type="ECO:0000313" key="7">
    <source>
        <dbReference type="EMBL" id="CAP39822.1"/>
    </source>
</evidence>
<organism evidence="7 8">
    <name type="scientific">Caenorhabditis briggsae</name>
    <dbReference type="NCBI Taxonomy" id="6238"/>
    <lineage>
        <taxon>Eukaryota</taxon>
        <taxon>Metazoa</taxon>
        <taxon>Ecdysozoa</taxon>
        <taxon>Nematoda</taxon>
        <taxon>Chromadorea</taxon>
        <taxon>Rhabditida</taxon>
        <taxon>Rhabditina</taxon>
        <taxon>Rhabditomorpha</taxon>
        <taxon>Rhabditoidea</taxon>
        <taxon>Rhabditidae</taxon>
        <taxon>Peloderinae</taxon>
        <taxon>Caenorhabditis</taxon>
    </lineage>
</organism>
<dbReference type="SUPFAM" id="SSF81321">
    <property type="entry name" value="Family A G protein-coupled receptor-like"/>
    <property type="match status" value="1"/>
</dbReference>
<keyword evidence="4 5" id="KW-0472">Membrane</keyword>
<dbReference type="GO" id="GO:0016020">
    <property type="term" value="C:membrane"/>
    <property type="evidence" value="ECO:0007669"/>
    <property type="project" value="UniProtKB-SubCell"/>
</dbReference>
<feature type="transmembrane region" description="Helical" evidence="5">
    <location>
        <begin position="620"/>
        <end position="646"/>
    </location>
</feature>
<feature type="transmembrane region" description="Helical" evidence="5">
    <location>
        <begin position="96"/>
        <end position="115"/>
    </location>
</feature>
<proteinExistence type="predicted"/>
<dbReference type="InterPro" id="IPR017452">
    <property type="entry name" value="GPCR_Rhodpsn_7TM"/>
</dbReference>
<dbReference type="Gene3D" id="1.20.1070.10">
    <property type="entry name" value="Rhodopsin 7-helix transmembrane proteins"/>
    <property type="match status" value="1"/>
</dbReference>
<sequence length="723" mass="83659">MLRGPVYETFFVMFLSFGTLNVHLHNRFITETVIREYYDTFPRTLLDSYIVKYKTFFKKKPMLSYFFYLFVLLGVYASFVVPELFYRGNYAIHPSAWVSLGTTSASLVLSIFVWFSTKRQATAIPSDSTVTQRLQVHQAQTTAAKMMLLTVLRWVISVSWVVIPFFPIKHTSDTNVLCLLILGVCRCMEATLFPILFPLLRHIDLKLFHTEMENQFAAAIITILVFMVGAITNILVLYAAKKLPSMNSSFGIITKNQAVSTTILCFIFIFFAFPWQLELAISFIAYSHYVGIVATTMYHSSIMFHFFLAFNRLCAVFFPLHYKSIFTNFFTLNVMIMLWIIAIIKCTISYGAVGCYFQYYESFWTFSSLSSEFCDSVNWYTDFIPNNSFGVIIVTINLVSGYRVGRNRKSLNPGVQMTKQQRQREIYFVKQTFFQGTSVFAGLVTYYVLAPLFVNEVILFVLSNIWAFMQAAEGVIIFASNREMRSVIRKPKKLYTQMEYLKTYGEFSVPAGTFIMIFERYGAVFFPNSRLTLKYKLWFMGLLCLYLIGLSTSIYLMRICTTSLAQLSAYSINCFLSTVSSVIFVHLYFTSKRQYYKTLGVLQLKERYLLSESYELCQNCFAATFTSLAINTSLFLSFWLFVLGIIPFGFMYPYFLCYDMVLNISATLYPILFICNSKKIKRKIHAMKTGPPQEIEIRQLNGNIINTTQTQEEYFQQLNNCWA</sequence>
<protein>
    <submittedName>
        <fullName evidence="7">Protein CBG23160</fullName>
    </submittedName>
</protein>
<dbReference type="HOGENOM" id="CLU_382730_0_0_1"/>
<keyword evidence="2 5" id="KW-0812">Transmembrane</keyword>
<dbReference type="PROSITE" id="PS50262">
    <property type="entry name" value="G_PROTEIN_RECEP_F1_2"/>
    <property type="match status" value="1"/>
</dbReference>
<dbReference type="RefSeq" id="XP_002636487.1">
    <property type="nucleotide sequence ID" value="XM_002636441.1"/>
</dbReference>
<feature type="transmembrane region" description="Helical" evidence="5">
    <location>
        <begin position="6"/>
        <end position="24"/>
    </location>
</feature>
<evidence type="ECO:0000256" key="4">
    <source>
        <dbReference type="ARBA" id="ARBA00023136"/>
    </source>
</evidence>
<dbReference type="eggNOG" id="ENOG502TGX3">
    <property type="taxonomic scope" value="Eukaryota"/>
</dbReference>
<dbReference type="EMBL" id="HE601533">
    <property type="protein sequence ID" value="CAP39822.1"/>
    <property type="molecule type" value="Genomic_DNA"/>
</dbReference>
<feature type="transmembrane region" description="Helical" evidence="5">
    <location>
        <begin position="388"/>
        <end position="405"/>
    </location>
</feature>
<dbReference type="GeneID" id="8578482"/>
<dbReference type="Proteomes" id="UP000008549">
    <property type="component" value="Unassembled WGS sequence"/>
</dbReference>
<evidence type="ECO:0000256" key="2">
    <source>
        <dbReference type="ARBA" id="ARBA00022692"/>
    </source>
</evidence>
<dbReference type="AlphaFoldDB" id="A8Y4K2"/>
<dbReference type="PANTHER" id="PTHR23017:SF42">
    <property type="entry name" value="G-PROTEIN COUPLED RECEPTORS FAMILY 1 PROFILE DOMAIN-CONTAINING PROTEIN"/>
    <property type="match status" value="1"/>
</dbReference>
<feature type="domain" description="G-protein coupled receptors family 1 profile" evidence="6">
    <location>
        <begin position="232"/>
        <end position="344"/>
    </location>
</feature>
<dbReference type="KEGG" id="cbr:CBG_23160"/>
<keyword evidence="3 5" id="KW-1133">Transmembrane helix</keyword>
<gene>
    <name evidence="7 9" type="ORF">CBG23160</name>
    <name evidence="7" type="ORF">CBG_23160</name>
</gene>
<dbReference type="CTD" id="8578482"/>
<feature type="transmembrane region" description="Helical" evidence="5">
    <location>
        <begin position="537"/>
        <end position="557"/>
    </location>
</feature>
<feature type="transmembrane region" description="Helical" evidence="5">
    <location>
        <begin position="147"/>
        <end position="168"/>
    </location>
</feature>
<dbReference type="WormBase" id="CBG23160">
    <property type="protein sequence ID" value="CBP44002"/>
    <property type="gene ID" value="WBGene00041565"/>
</dbReference>
<reference evidence="7 8" key="1">
    <citation type="journal article" date="2003" name="PLoS Biol.">
        <title>The genome sequence of Caenorhabditis briggsae: a platform for comparative genomics.</title>
        <authorList>
            <person name="Stein L.D."/>
            <person name="Bao Z."/>
            <person name="Blasiar D."/>
            <person name="Blumenthal T."/>
            <person name="Brent M.R."/>
            <person name="Chen N."/>
            <person name="Chinwalla A."/>
            <person name="Clarke L."/>
            <person name="Clee C."/>
            <person name="Coghlan A."/>
            <person name="Coulson A."/>
            <person name="D'Eustachio P."/>
            <person name="Fitch D.H."/>
            <person name="Fulton L.A."/>
            <person name="Fulton R.E."/>
            <person name="Griffiths-Jones S."/>
            <person name="Harris T.W."/>
            <person name="Hillier L.W."/>
            <person name="Kamath R."/>
            <person name="Kuwabara P.E."/>
            <person name="Mardis E.R."/>
            <person name="Marra M.A."/>
            <person name="Miner T.L."/>
            <person name="Minx P."/>
            <person name="Mullikin J.C."/>
            <person name="Plumb R.W."/>
            <person name="Rogers J."/>
            <person name="Schein J.E."/>
            <person name="Sohrmann M."/>
            <person name="Spieth J."/>
            <person name="Stajich J.E."/>
            <person name="Wei C."/>
            <person name="Willey D."/>
            <person name="Wilson R.K."/>
            <person name="Durbin R."/>
            <person name="Waterston R.H."/>
        </authorList>
    </citation>
    <scope>NUCLEOTIDE SEQUENCE [LARGE SCALE GENOMIC DNA]</scope>
    <source>
        <strain evidence="7 8">AF16</strain>
    </source>
</reference>
<evidence type="ECO:0000256" key="3">
    <source>
        <dbReference type="ARBA" id="ARBA00022989"/>
    </source>
</evidence>
<evidence type="ECO:0000259" key="6">
    <source>
        <dbReference type="PROSITE" id="PS50262"/>
    </source>
</evidence>
<accession>A8Y4K2</accession>
<dbReference type="InterPro" id="IPR019430">
    <property type="entry name" value="7TM_GPCR_serpentine_rcpt_Srx"/>
</dbReference>
<evidence type="ECO:0000313" key="9">
    <source>
        <dbReference type="WormBase" id="CBG23160"/>
    </source>
</evidence>
<dbReference type="Pfam" id="PF10328">
    <property type="entry name" value="7TM_GPCR_Srx"/>
    <property type="match status" value="1"/>
</dbReference>
<feature type="transmembrane region" description="Helical" evidence="5">
    <location>
        <begin position="279"/>
        <end position="298"/>
    </location>
</feature>
<dbReference type="CDD" id="cd00637">
    <property type="entry name" value="7tm_classA_rhodopsin-like"/>
    <property type="match status" value="1"/>
</dbReference>
<comment type="subcellular location">
    <subcellularLocation>
        <location evidence="1">Membrane</location>
    </subcellularLocation>
</comment>
<keyword evidence="8" id="KW-1185">Reference proteome</keyword>
<evidence type="ECO:0000313" key="8">
    <source>
        <dbReference type="Proteomes" id="UP000008549"/>
    </source>
</evidence>
<feature type="transmembrane region" description="Helical" evidence="5">
    <location>
        <begin position="426"/>
        <end position="449"/>
    </location>
</feature>
<dbReference type="InParanoid" id="A8Y4K2"/>
<feature type="transmembrane region" description="Helical" evidence="5">
    <location>
        <begin position="334"/>
        <end position="359"/>
    </location>
</feature>
<name>A8Y4K2_CAEBR</name>
<reference evidence="7 8" key="2">
    <citation type="journal article" date="2011" name="PLoS Genet.">
        <title>Caenorhabditis briggsae recombinant inbred line genotypes reveal inter-strain incompatibility and the evolution of recombination.</title>
        <authorList>
            <person name="Ross J.A."/>
            <person name="Koboldt D.C."/>
            <person name="Staisch J.E."/>
            <person name="Chamberlin H.M."/>
            <person name="Gupta B.P."/>
            <person name="Miller R.D."/>
            <person name="Baird S.E."/>
            <person name="Haag E.S."/>
        </authorList>
    </citation>
    <scope>NUCLEOTIDE SEQUENCE [LARGE SCALE GENOMIC DNA]</scope>
    <source>
        <strain evidence="7 8">AF16</strain>
    </source>
</reference>
<dbReference type="PANTHER" id="PTHR23017">
    <property type="entry name" value="SERPENTINE RECEPTOR, CLASS X"/>
    <property type="match status" value="1"/>
</dbReference>
<feature type="transmembrane region" description="Helical" evidence="5">
    <location>
        <begin position="652"/>
        <end position="675"/>
    </location>
</feature>
<evidence type="ECO:0000256" key="5">
    <source>
        <dbReference type="SAM" id="Phobius"/>
    </source>
</evidence>
<feature type="transmembrane region" description="Helical" evidence="5">
    <location>
        <begin position="569"/>
        <end position="589"/>
    </location>
</feature>
<feature type="transmembrane region" description="Helical" evidence="5">
    <location>
        <begin position="216"/>
        <end position="240"/>
    </location>
</feature>
<evidence type="ECO:0000256" key="1">
    <source>
        <dbReference type="ARBA" id="ARBA00004370"/>
    </source>
</evidence>